<dbReference type="Proteomes" id="UP001500432">
    <property type="component" value="Unassembled WGS sequence"/>
</dbReference>
<protein>
    <submittedName>
        <fullName evidence="1">Uncharacterized protein</fullName>
    </submittedName>
</protein>
<name>A0ABN3BYV4_9MICC</name>
<evidence type="ECO:0000313" key="2">
    <source>
        <dbReference type="Proteomes" id="UP001500432"/>
    </source>
</evidence>
<sequence length="180" mass="19719">MVAKFFGSLFGGAEREPRRVLDEHLPVTQEQELEQTRLALAELRSAVRRAGAVLPVLASSRLRQTDDLLAALIGYIAEHGASTEQRVLLNAVVTDYLPTSLRVYRALPTSTHTEDSPEAEKLLEQLDILHSTALDLDNQVRTGAIAELSVHGRFLQDKFDVGGIRLTPGPGPQPHEGDSH</sequence>
<gene>
    <name evidence="1" type="ORF">GCM10009849_29230</name>
</gene>
<proteinExistence type="predicted"/>
<organism evidence="1 2">
    <name type="scientific">Sinomonas flava</name>
    <dbReference type="NCBI Taxonomy" id="496857"/>
    <lineage>
        <taxon>Bacteria</taxon>
        <taxon>Bacillati</taxon>
        <taxon>Actinomycetota</taxon>
        <taxon>Actinomycetes</taxon>
        <taxon>Micrococcales</taxon>
        <taxon>Micrococcaceae</taxon>
        <taxon>Sinomonas</taxon>
    </lineage>
</organism>
<accession>A0ABN3BYV4</accession>
<dbReference type="RefSeq" id="WP_344300502.1">
    <property type="nucleotide sequence ID" value="NZ_BAAAQW010000009.1"/>
</dbReference>
<reference evidence="1 2" key="1">
    <citation type="journal article" date="2019" name="Int. J. Syst. Evol. Microbiol.">
        <title>The Global Catalogue of Microorganisms (GCM) 10K type strain sequencing project: providing services to taxonomists for standard genome sequencing and annotation.</title>
        <authorList>
            <consortium name="The Broad Institute Genomics Platform"/>
            <consortium name="The Broad Institute Genome Sequencing Center for Infectious Disease"/>
            <person name="Wu L."/>
            <person name="Ma J."/>
        </authorList>
    </citation>
    <scope>NUCLEOTIDE SEQUENCE [LARGE SCALE GENOMIC DNA]</scope>
    <source>
        <strain evidence="1 2">JCM 16034</strain>
    </source>
</reference>
<evidence type="ECO:0000313" key="1">
    <source>
        <dbReference type="EMBL" id="GAA2202119.1"/>
    </source>
</evidence>
<dbReference type="EMBL" id="BAAAQW010000009">
    <property type="protein sequence ID" value="GAA2202119.1"/>
    <property type="molecule type" value="Genomic_DNA"/>
</dbReference>
<comment type="caution">
    <text evidence="1">The sequence shown here is derived from an EMBL/GenBank/DDBJ whole genome shotgun (WGS) entry which is preliminary data.</text>
</comment>
<keyword evidence="2" id="KW-1185">Reference proteome</keyword>